<dbReference type="PANTHER" id="PTHR24061">
    <property type="entry name" value="CALCIUM-SENSING RECEPTOR-RELATED"/>
    <property type="match status" value="1"/>
</dbReference>
<evidence type="ECO:0000256" key="15">
    <source>
        <dbReference type="ARBA" id="ARBA00039774"/>
    </source>
</evidence>
<organism evidence="18 19">
    <name type="scientific">Oryzias melastigma</name>
    <name type="common">Marine medaka</name>
    <dbReference type="NCBI Taxonomy" id="30732"/>
    <lineage>
        <taxon>Eukaryota</taxon>
        <taxon>Metazoa</taxon>
        <taxon>Chordata</taxon>
        <taxon>Craniata</taxon>
        <taxon>Vertebrata</taxon>
        <taxon>Euteleostomi</taxon>
        <taxon>Actinopterygii</taxon>
        <taxon>Neopterygii</taxon>
        <taxon>Teleostei</taxon>
        <taxon>Neoteleostei</taxon>
        <taxon>Acanthomorphata</taxon>
        <taxon>Ovalentaria</taxon>
        <taxon>Atherinomorphae</taxon>
        <taxon>Beloniformes</taxon>
        <taxon>Adrianichthyidae</taxon>
        <taxon>Oryziinae</taxon>
        <taxon>Oryzias</taxon>
    </lineage>
</organism>
<keyword evidence="13" id="KW-0325">Glycoprotein</keyword>
<evidence type="ECO:0000256" key="11">
    <source>
        <dbReference type="ARBA" id="ARBA00023157"/>
    </source>
</evidence>
<dbReference type="Gene3D" id="3.40.50.2300">
    <property type="match status" value="2"/>
</dbReference>
<reference evidence="18" key="1">
    <citation type="submission" date="2025-08" db="UniProtKB">
        <authorList>
            <consortium name="Ensembl"/>
        </authorList>
    </citation>
    <scope>IDENTIFICATION</scope>
</reference>
<dbReference type="OMA" id="ASPHTCC"/>
<dbReference type="SUPFAM" id="SSF53822">
    <property type="entry name" value="Periplasmic binding protein-like I"/>
    <property type="match status" value="1"/>
</dbReference>
<feature type="transmembrane region" description="Helical" evidence="16">
    <location>
        <begin position="671"/>
        <end position="693"/>
    </location>
</feature>
<keyword evidence="6" id="KW-0716">Sensory transduction</keyword>
<keyword evidence="11" id="KW-1015">Disulfide bond</keyword>
<evidence type="ECO:0000256" key="9">
    <source>
        <dbReference type="ARBA" id="ARBA00023040"/>
    </source>
</evidence>
<keyword evidence="4" id="KW-1003">Cell membrane</keyword>
<dbReference type="InterPro" id="IPR001828">
    <property type="entry name" value="ANF_lig-bd_rcpt"/>
</dbReference>
<feature type="transmembrane region" description="Helical" evidence="16">
    <location>
        <begin position="787"/>
        <end position="811"/>
    </location>
</feature>
<dbReference type="CTD" id="222545"/>
<feature type="transmembrane region" description="Helical" evidence="16">
    <location>
        <begin position="705"/>
        <end position="726"/>
    </location>
</feature>
<keyword evidence="19" id="KW-1185">Reference proteome</keyword>
<evidence type="ECO:0000313" key="18">
    <source>
        <dbReference type="Ensembl" id="ENSOMEP00000005782.1"/>
    </source>
</evidence>
<evidence type="ECO:0000256" key="8">
    <source>
        <dbReference type="ARBA" id="ARBA00022989"/>
    </source>
</evidence>
<evidence type="ECO:0000256" key="5">
    <source>
        <dbReference type="ARBA" id="ARBA00022692"/>
    </source>
</evidence>
<keyword evidence="14" id="KW-0807">Transducer</keyword>
<evidence type="ECO:0000256" key="12">
    <source>
        <dbReference type="ARBA" id="ARBA00023170"/>
    </source>
</evidence>
<protein>
    <recommendedName>
        <fullName evidence="15">G-protein coupled receptor family C group 6 member A</fullName>
    </recommendedName>
</protein>
<dbReference type="AlphaFoldDB" id="A0A3B3BKZ7"/>
<evidence type="ECO:0000256" key="7">
    <source>
        <dbReference type="ARBA" id="ARBA00022729"/>
    </source>
</evidence>
<dbReference type="Gene3D" id="2.10.50.30">
    <property type="entry name" value="GPCR, family 3, nine cysteines domain"/>
    <property type="match status" value="1"/>
</dbReference>
<comment type="similarity">
    <text evidence="2">Belongs to the G-protein coupled receptor 3 family.</text>
</comment>
<evidence type="ECO:0000256" key="16">
    <source>
        <dbReference type="SAM" id="Phobius"/>
    </source>
</evidence>
<dbReference type="GO" id="GO:0005886">
    <property type="term" value="C:plasma membrane"/>
    <property type="evidence" value="ECO:0007669"/>
    <property type="project" value="UniProtKB-SubCell"/>
</dbReference>
<dbReference type="InterPro" id="IPR000337">
    <property type="entry name" value="GPCR_3"/>
</dbReference>
<feature type="transmembrane region" description="Helical" evidence="16">
    <location>
        <begin position="746"/>
        <end position="767"/>
    </location>
</feature>
<name>A0A3B3BKZ7_ORYME</name>
<dbReference type="STRING" id="30732.ENSOMEP00000005782"/>
<evidence type="ECO:0000256" key="14">
    <source>
        <dbReference type="ARBA" id="ARBA00023224"/>
    </source>
</evidence>
<dbReference type="KEGG" id="oml:112143475"/>
<dbReference type="GO" id="GO:0006874">
    <property type="term" value="P:intracellular calcium ion homeostasis"/>
    <property type="evidence" value="ECO:0007669"/>
    <property type="project" value="Ensembl"/>
</dbReference>
<dbReference type="GeneTree" id="ENSGT00940000158416"/>
<feature type="domain" description="G-protein coupled receptors family 3 profile" evidence="17">
    <location>
        <begin position="635"/>
        <end position="895"/>
    </location>
</feature>
<comment type="subunit">
    <text evidence="3">Homodimer; disulfide-linked.</text>
</comment>
<keyword evidence="7" id="KW-0732">Signal</keyword>
<sequence length="959" mass="106507">MLQESDSDFPQKPAVQVRQFKIMRDEWGVTRLLPLREVGRAVRQNLRAAGGGGSGDISVRGKVEDMARPALAGALLILVLVLSLQTRHLVGSDFPPVATVPGDFMIGGLFPIHEDVNMQNRSFDPQPPQCIRFEERGLSWALAMVNAIEVLNSSPILTEVNVTLGYHILDSCSDVSTALRATEDLLQRVAPLKPVTAVVGASSSEISIAVARLLTLNMIPQISYASTAVILSDKSRFPAFMRTIPNDEHQTAAMVTLLSTYNWTWVGVVTTDGDYGRSALENFASEASESGICVAFRLVLPESVTNPNIQSSIRDTAETIYNNPKVQVIVSFAKPTHMVYLYQELKDQTLRAGQSQKSMRRLWVASDSWASSSSARGNLSLEEIGQVVGFTFKKGNLRSFESYLNRLGSGELSFKGKDRLIQELYTQLNGSKGYTDSELASKAASILKENTQADTIFSIELAVSAIAQAVASICRSRECKSPGAVQPWEVLQALWMHKFTLEAHSYRFNSRGDINLGYDVTLWSSDGRNDIILNVVSEYHVHNNSFTNQSFMQLPELQDIISKCSNSCIPGEFKKTAEGQHTCCYECVSCTENYYTNDTDMDLCLSCDPHTQWSPAGSSSCIPKALLFFSWKDGFAVVLLTFSALGMVLVLLVSALFLYHRDTPVVKAAGGPLSHIMLFSLMISYTSAILFVGRPTHLQCKARQVLYGISFTLCVSCILVKTLKILLAFRFNLEQQEVLRRLYQPYIIITLCLAMQAVTCICWLVFASPFREITIQPTTLLEECHEGSYLAFGVMLGYIAVLAFVCFICAFKGRKLPHQYNEAKFITFSMLLYLISWLLFIPIYVTTTGLYVPAVEMVVILLSNYGILCCHFFPKCYIILLKKEQNTCSAFRKNLYEYSSKTTDSVAVTESSDSHCHYRPPFIPEISPSFFQSAVTVDNKPSTPLTPSPQHQAGRRSSI</sequence>
<feature type="transmembrane region" description="Helical" evidence="16">
    <location>
        <begin position="634"/>
        <end position="659"/>
    </location>
</feature>
<dbReference type="GO" id="GO:0016595">
    <property type="term" value="F:glutamate binding"/>
    <property type="evidence" value="ECO:0007669"/>
    <property type="project" value="Ensembl"/>
</dbReference>
<dbReference type="FunFam" id="2.10.50.30:FF:000004">
    <property type="entry name" value="Taste receptor type 1 member 3-like protein"/>
    <property type="match status" value="1"/>
</dbReference>
<keyword evidence="5 16" id="KW-0812">Transmembrane</keyword>
<keyword evidence="6" id="KW-0552">Olfaction</keyword>
<dbReference type="PANTHER" id="PTHR24061:SF5">
    <property type="entry name" value="G-PROTEIN COUPLED RECEPTOR FAMILY C GROUP 6 MEMBER A"/>
    <property type="match status" value="1"/>
</dbReference>
<feature type="transmembrane region" description="Helical" evidence="16">
    <location>
        <begin position="851"/>
        <end position="873"/>
    </location>
</feature>
<dbReference type="OrthoDB" id="425344at2759"/>
<keyword evidence="12" id="KW-0675">Receptor</keyword>
<feature type="transmembrane region" description="Helical" evidence="16">
    <location>
        <begin position="823"/>
        <end position="845"/>
    </location>
</feature>
<dbReference type="PaxDb" id="30732-ENSOMEP00000005782"/>
<dbReference type="InterPro" id="IPR038550">
    <property type="entry name" value="GPCR_3_9-Cys_sf"/>
</dbReference>
<dbReference type="PROSITE" id="PS00981">
    <property type="entry name" value="G_PROTEIN_RECEP_F3_3"/>
    <property type="match status" value="1"/>
</dbReference>
<reference evidence="18" key="2">
    <citation type="submission" date="2025-09" db="UniProtKB">
        <authorList>
            <consortium name="Ensembl"/>
        </authorList>
    </citation>
    <scope>IDENTIFICATION</scope>
</reference>
<dbReference type="Proteomes" id="UP000261560">
    <property type="component" value="Unplaced"/>
</dbReference>
<dbReference type="InterPro" id="IPR017979">
    <property type="entry name" value="GPCR_3_CS"/>
</dbReference>
<evidence type="ECO:0000256" key="10">
    <source>
        <dbReference type="ARBA" id="ARBA00023136"/>
    </source>
</evidence>
<dbReference type="InterPro" id="IPR017978">
    <property type="entry name" value="GPCR_3_C"/>
</dbReference>
<dbReference type="FunFam" id="3.40.50.2300:FF:000152">
    <property type="entry name" value="G protein-coupled receptor class C group 6 member A"/>
    <property type="match status" value="1"/>
</dbReference>
<dbReference type="InterPro" id="IPR000068">
    <property type="entry name" value="GPCR_3_Ca_sens_rcpt-rel"/>
</dbReference>
<evidence type="ECO:0000256" key="2">
    <source>
        <dbReference type="ARBA" id="ARBA00007242"/>
    </source>
</evidence>
<dbReference type="RefSeq" id="XP_024123261.1">
    <property type="nucleotide sequence ID" value="XM_024267493.2"/>
</dbReference>
<evidence type="ECO:0000259" key="17">
    <source>
        <dbReference type="PROSITE" id="PS50259"/>
    </source>
</evidence>
<evidence type="ECO:0000256" key="4">
    <source>
        <dbReference type="ARBA" id="ARBA00022475"/>
    </source>
</evidence>
<dbReference type="Pfam" id="PF01094">
    <property type="entry name" value="ANF_receptor"/>
    <property type="match status" value="1"/>
</dbReference>
<dbReference type="PRINTS" id="PR00248">
    <property type="entry name" value="GPCRMGR"/>
</dbReference>
<dbReference type="InterPro" id="IPR011500">
    <property type="entry name" value="GPCR_3_9-Cys_dom"/>
</dbReference>
<evidence type="ECO:0000313" key="19">
    <source>
        <dbReference type="Proteomes" id="UP000261560"/>
    </source>
</evidence>
<evidence type="ECO:0000256" key="13">
    <source>
        <dbReference type="ARBA" id="ARBA00023180"/>
    </source>
</evidence>
<dbReference type="GeneID" id="112143475"/>
<keyword evidence="9" id="KW-0297">G-protein coupled receptor</keyword>
<comment type="subcellular location">
    <subcellularLocation>
        <location evidence="1">Cell membrane</location>
        <topology evidence="1">Multi-pass membrane protein</topology>
    </subcellularLocation>
</comment>
<accession>A0A3B3BKZ7</accession>
<dbReference type="Ensembl" id="ENSOMET00000006912.1">
    <property type="protein sequence ID" value="ENSOMEP00000005782.1"/>
    <property type="gene ID" value="ENSOMEG00000006801.1"/>
</dbReference>
<evidence type="ECO:0000256" key="6">
    <source>
        <dbReference type="ARBA" id="ARBA00022725"/>
    </source>
</evidence>
<dbReference type="InterPro" id="IPR028082">
    <property type="entry name" value="Peripla_BP_I"/>
</dbReference>
<evidence type="ECO:0000256" key="1">
    <source>
        <dbReference type="ARBA" id="ARBA00004651"/>
    </source>
</evidence>
<dbReference type="Pfam" id="PF00003">
    <property type="entry name" value="7tm_3"/>
    <property type="match status" value="1"/>
</dbReference>
<dbReference type="GO" id="GO:0007608">
    <property type="term" value="P:sensory perception of smell"/>
    <property type="evidence" value="ECO:0007669"/>
    <property type="project" value="UniProtKB-KW"/>
</dbReference>
<keyword evidence="8 16" id="KW-1133">Transmembrane helix</keyword>
<dbReference type="Pfam" id="PF07562">
    <property type="entry name" value="NCD3G"/>
    <property type="match status" value="1"/>
</dbReference>
<proteinExistence type="inferred from homology"/>
<dbReference type="PROSITE" id="PS50259">
    <property type="entry name" value="G_PROTEIN_RECEP_F3_4"/>
    <property type="match status" value="1"/>
</dbReference>
<dbReference type="GO" id="GO:0004930">
    <property type="term" value="F:G protein-coupled receptor activity"/>
    <property type="evidence" value="ECO:0007669"/>
    <property type="project" value="UniProtKB-KW"/>
</dbReference>
<keyword evidence="10 16" id="KW-0472">Membrane</keyword>
<evidence type="ECO:0000256" key="3">
    <source>
        <dbReference type="ARBA" id="ARBA00011748"/>
    </source>
</evidence>